<evidence type="ECO:0000313" key="6">
    <source>
        <dbReference type="EMBL" id="CAE2297600.1"/>
    </source>
</evidence>
<dbReference type="PROSITE" id="PS50088">
    <property type="entry name" value="ANK_REPEAT"/>
    <property type="match status" value="1"/>
</dbReference>
<evidence type="ECO:0000313" key="5">
    <source>
        <dbReference type="EMBL" id="CAE2297592.1"/>
    </source>
</evidence>
<dbReference type="PANTHER" id="PTHR24171">
    <property type="entry name" value="ANKYRIN REPEAT DOMAIN-CONTAINING PROTEIN 39-RELATED"/>
    <property type="match status" value="1"/>
</dbReference>
<evidence type="ECO:0000256" key="4">
    <source>
        <dbReference type="SAM" id="MobiDB-lite"/>
    </source>
</evidence>
<feature type="repeat" description="ANK" evidence="3">
    <location>
        <begin position="71"/>
        <end position="103"/>
    </location>
</feature>
<evidence type="ECO:0000256" key="1">
    <source>
        <dbReference type="ARBA" id="ARBA00022737"/>
    </source>
</evidence>
<dbReference type="PROSITE" id="PS50297">
    <property type="entry name" value="ANK_REP_REGION"/>
    <property type="match status" value="1"/>
</dbReference>
<organism evidence="6">
    <name type="scientific">Guillardia theta</name>
    <name type="common">Cryptophyte</name>
    <name type="synonym">Cryptomonas phi</name>
    <dbReference type="NCBI Taxonomy" id="55529"/>
    <lineage>
        <taxon>Eukaryota</taxon>
        <taxon>Cryptophyceae</taxon>
        <taxon>Pyrenomonadales</taxon>
        <taxon>Geminigeraceae</taxon>
        <taxon>Guillardia</taxon>
    </lineage>
</organism>
<dbReference type="InterPro" id="IPR002110">
    <property type="entry name" value="Ankyrin_rpt"/>
</dbReference>
<dbReference type="InterPro" id="IPR036770">
    <property type="entry name" value="Ankyrin_rpt-contain_sf"/>
</dbReference>
<protein>
    <submittedName>
        <fullName evidence="6">Uncharacterized protein</fullName>
    </submittedName>
</protein>
<accession>A0A6U5ZGF8</accession>
<keyword evidence="2 3" id="KW-0040">ANK repeat</keyword>
<evidence type="ECO:0000256" key="2">
    <source>
        <dbReference type="ARBA" id="ARBA00023043"/>
    </source>
</evidence>
<proteinExistence type="predicted"/>
<dbReference type="SUPFAM" id="SSF48403">
    <property type="entry name" value="Ankyrin repeat"/>
    <property type="match status" value="1"/>
</dbReference>
<keyword evidence="1" id="KW-0677">Repeat</keyword>
<dbReference type="SMART" id="SM00248">
    <property type="entry name" value="ANK"/>
    <property type="match status" value="2"/>
</dbReference>
<dbReference type="EMBL" id="HBKN01018042">
    <property type="protein sequence ID" value="CAE2297592.1"/>
    <property type="molecule type" value="Transcribed_RNA"/>
</dbReference>
<gene>
    <name evidence="5" type="ORF">GTHE00462_LOCUS14228</name>
    <name evidence="6" type="ORF">GTHE00462_LOCUS14230</name>
</gene>
<dbReference type="EMBL" id="HBKN01018044">
    <property type="protein sequence ID" value="CAE2297600.1"/>
    <property type="molecule type" value="Transcribed_RNA"/>
</dbReference>
<evidence type="ECO:0000256" key="3">
    <source>
        <dbReference type="PROSITE-ProRule" id="PRU00023"/>
    </source>
</evidence>
<feature type="region of interest" description="Disordered" evidence="4">
    <location>
        <begin position="1"/>
        <end position="20"/>
    </location>
</feature>
<dbReference type="Gene3D" id="1.25.40.20">
    <property type="entry name" value="Ankyrin repeat-containing domain"/>
    <property type="match status" value="1"/>
</dbReference>
<dbReference type="Pfam" id="PF12796">
    <property type="entry name" value="Ank_2"/>
    <property type="match status" value="1"/>
</dbReference>
<sequence>MGNANSQGDDSHGLWSAFGEQPNDSMPLKAQLPANERSSLIIQAAKVGDISKLIEMCEISMEEDIDVVDSEGRSALHYAVEKGDIPAVNILLHYKASPMSEDSSGFSPLSIAIKSKQFELADILRSHEASSRRVEEDQVSFLDTMMSSISGGLEKDDNLLCGAMCCSTQKSLVDVSRSTLDTKDTRNYAYQKFA</sequence>
<name>A0A6U5ZGF8_GUITH</name>
<reference evidence="6" key="1">
    <citation type="submission" date="2021-01" db="EMBL/GenBank/DDBJ databases">
        <authorList>
            <person name="Corre E."/>
            <person name="Pelletier E."/>
            <person name="Niang G."/>
            <person name="Scheremetjew M."/>
            <person name="Finn R."/>
            <person name="Kale V."/>
            <person name="Holt S."/>
            <person name="Cochrane G."/>
            <person name="Meng A."/>
            <person name="Brown T."/>
            <person name="Cohen L."/>
        </authorList>
    </citation>
    <scope>NUCLEOTIDE SEQUENCE</scope>
    <source>
        <strain evidence="6">CCMP 2712</strain>
    </source>
</reference>
<dbReference type="AlphaFoldDB" id="A0A6U5ZGF8"/>